<evidence type="ECO:0000313" key="4">
    <source>
        <dbReference type="Proteomes" id="UP000594422"/>
    </source>
</evidence>
<dbReference type="EMBL" id="MW057861">
    <property type="protein sequence ID" value="QPI18514.1"/>
    <property type="molecule type" value="Genomic_DNA"/>
</dbReference>
<accession>A0A7S9XHX8</accession>
<sequence length="151" mass="17389">MSLINSIKDFAFTKTRLFVEYIIISILLVVIGLCVFLWTDRDQMNQMIGKIQTDLTMTIDANIAQDNAIAELLKTRQQDLKSLKEYIEKSNMLQDEKEQLTEQLNELEKSNEQIKAYLDVPLHPHLIQLLDKATEGIYNGYKNPIPSSTNN</sequence>
<dbReference type="Proteomes" id="UP000594422">
    <property type="component" value="Segment"/>
</dbReference>
<dbReference type="RefSeq" id="YP_010675301.1">
    <property type="nucleotide sequence ID" value="NC_071001.1"/>
</dbReference>
<keyword evidence="4" id="KW-1185">Reference proteome</keyword>
<reference evidence="3 4" key="1">
    <citation type="submission" date="2020-10" db="EMBL/GenBank/DDBJ databases">
        <title>Novel bacteriophages targeting Providencia spp. as potential agents for phage therapy.</title>
        <authorList>
            <person name="Rakov C."/>
            <person name="Alkalay-Oren S."/>
            <person name="Coppenhagen-Glazer S."/>
            <person name="Hazan R."/>
        </authorList>
    </citation>
    <scope>NUCLEOTIDE SEQUENCE [LARGE SCALE GENOMIC DNA]</scope>
</reference>
<evidence type="ECO:0000256" key="1">
    <source>
        <dbReference type="SAM" id="Coils"/>
    </source>
</evidence>
<keyword evidence="2" id="KW-1133">Transmembrane helix</keyword>
<evidence type="ECO:0000313" key="3">
    <source>
        <dbReference type="EMBL" id="QPI18514.1"/>
    </source>
</evidence>
<protein>
    <submittedName>
        <fullName evidence="3">Uncharacterized protein</fullName>
    </submittedName>
</protein>
<dbReference type="KEGG" id="vg:77951624"/>
<evidence type="ECO:0000256" key="2">
    <source>
        <dbReference type="SAM" id="Phobius"/>
    </source>
</evidence>
<name>A0A7S9XHX8_9CAUD</name>
<keyword evidence="2" id="KW-0812">Transmembrane</keyword>
<dbReference type="GeneID" id="77951624"/>
<organism evidence="3 4">
    <name type="scientific">Providencia phage PSTCR7</name>
    <dbReference type="NCBI Taxonomy" id="2783549"/>
    <lineage>
        <taxon>Viruses</taxon>
        <taxon>Duplodnaviria</taxon>
        <taxon>Heunggongvirae</taxon>
        <taxon>Uroviricota</taxon>
        <taxon>Caudoviricetes</taxon>
        <taxon>Craquatrovirus</taxon>
        <taxon>Craquatrovirus PSTCR7</taxon>
    </lineage>
</organism>
<feature type="coiled-coil region" evidence="1">
    <location>
        <begin position="83"/>
        <end position="120"/>
    </location>
</feature>
<proteinExistence type="predicted"/>
<keyword evidence="1" id="KW-0175">Coiled coil</keyword>
<feature type="transmembrane region" description="Helical" evidence="2">
    <location>
        <begin position="18"/>
        <end position="38"/>
    </location>
</feature>
<keyword evidence="2" id="KW-0472">Membrane</keyword>